<organism evidence="1 2">
    <name type="scientific">Periweissella fabalis</name>
    <dbReference type="NCBI Taxonomy" id="1070421"/>
    <lineage>
        <taxon>Bacteria</taxon>
        <taxon>Bacillati</taxon>
        <taxon>Bacillota</taxon>
        <taxon>Bacilli</taxon>
        <taxon>Lactobacillales</taxon>
        <taxon>Lactobacillaceae</taxon>
        <taxon>Periweissella</taxon>
    </lineage>
</organism>
<dbReference type="EMBL" id="JAAXPN010000009">
    <property type="protein sequence ID" value="NKZ24688.1"/>
    <property type="molecule type" value="Genomic_DNA"/>
</dbReference>
<accession>A0A7X6N2V2</accession>
<protein>
    <recommendedName>
        <fullName evidence="3">Mga helix-turn-helix domain-containing protein</fullName>
    </recommendedName>
</protein>
<name>A0A7X6N2V2_9LACO</name>
<reference evidence="1 2" key="1">
    <citation type="submission" date="2020-04" db="EMBL/GenBank/DDBJ databases">
        <title>MicrobeNet Type strains.</title>
        <authorList>
            <person name="Nicholson A.C."/>
        </authorList>
    </citation>
    <scope>NUCLEOTIDE SEQUENCE [LARGE SCALE GENOMIC DNA]</scope>
    <source>
        <strain evidence="1 2">CCUG 61472</strain>
    </source>
</reference>
<comment type="caution">
    <text evidence="1">The sequence shown here is derived from an EMBL/GenBank/DDBJ whole genome shotgun (WGS) entry which is preliminary data.</text>
</comment>
<sequence>MDFLSILPEQDQLKIKILELVLSLSNDDVRNDVIREHLAISNYKFEESINGINNDTEIILQQKALTIEQNWLVVEPCVSRALIQQLRAYYFKFAPLQILIDNTLHQNRYPRAQELEVSFGWSRTYYSKQKRLLKDLQIDQWHTYAEITTRQFIFSLYTYFGYKLTIENNVEQLKIQKLVALTTKSQLSPNQQQQAELLMAIMLIRMSVPTREIITTNLWVSPSVGLVKQFSVILECDTQRATIEAQLLLQILFEQGLLVDELMTSLQIKADYNTELATIVDIITHNMQLLLQTGSQTKQQEFVKSATQIIFSELYTQGFAAEFDITRTRYFEDIYPTLNRLVNKVIKALLEQHVLTEQYQIDRIYFKLMSYILVSDFDISQFDQIEVCFDFSGGQYVNQFMIETFKTYININVVISTHVTKTTDIYLGDYFNDQLLIEQLIWVKPPTAMDWAKLGDMIAQAKISKYRHVKEE</sequence>
<proteinExistence type="predicted"/>
<dbReference type="RefSeq" id="WP_168722484.1">
    <property type="nucleotide sequence ID" value="NZ_JAAXPN010000009.1"/>
</dbReference>
<dbReference type="Proteomes" id="UP000549765">
    <property type="component" value="Unassembled WGS sequence"/>
</dbReference>
<dbReference type="AlphaFoldDB" id="A0A7X6N2V2"/>
<evidence type="ECO:0000313" key="2">
    <source>
        <dbReference type="Proteomes" id="UP000549765"/>
    </source>
</evidence>
<gene>
    <name evidence="1" type="ORF">HF964_07770</name>
</gene>
<evidence type="ECO:0000313" key="1">
    <source>
        <dbReference type="EMBL" id="NKZ24688.1"/>
    </source>
</evidence>
<keyword evidence="2" id="KW-1185">Reference proteome</keyword>
<evidence type="ECO:0008006" key="3">
    <source>
        <dbReference type="Google" id="ProtNLM"/>
    </source>
</evidence>